<name>A0A239WZT1_STRAI</name>
<accession>A0A239WZT1</accession>
<feature type="transmembrane region" description="Helical" evidence="1">
    <location>
        <begin position="6"/>
        <end position="27"/>
    </location>
</feature>
<dbReference type="AlphaFoldDB" id="A0A239WZT1"/>
<protein>
    <submittedName>
        <fullName evidence="2">Uncharacterized protein</fullName>
    </submittedName>
</protein>
<dbReference type="EMBL" id="LT906454">
    <property type="protein sequence ID" value="SNV40001.1"/>
    <property type="molecule type" value="Genomic_DNA"/>
</dbReference>
<keyword evidence="1" id="KW-0812">Transmembrane</keyword>
<organism evidence="2 3">
    <name type="scientific">Streptococcus acidominimus</name>
    <dbReference type="NCBI Taxonomy" id="1326"/>
    <lineage>
        <taxon>Bacteria</taxon>
        <taxon>Bacillati</taxon>
        <taxon>Bacillota</taxon>
        <taxon>Bacilli</taxon>
        <taxon>Lactobacillales</taxon>
        <taxon>Streptococcaceae</taxon>
        <taxon>Streptococcus</taxon>
    </lineage>
</organism>
<keyword evidence="1" id="KW-1133">Transmembrane helix</keyword>
<reference evidence="2 3" key="1">
    <citation type="submission" date="2017-06" db="EMBL/GenBank/DDBJ databases">
        <authorList>
            <consortium name="Pathogen Informatics"/>
        </authorList>
    </citation>
    <scope>NUCLEOTIDE SEQUENCE [LARGE SCALE GENOMIC DNA]</scope>
    <source>
        <strain evidence="2 3">NCTC11291</strain>
    </source>
</reference>
<keyword evidence="1" id="KW-0472">Membrane</keyword>
<evidence type="ECO:0000313" key="2">
    <source>
        <dbReference type="EMBL" id="SNV40001.1"/>
    </source>
</evidence>
<gene>
    <name evidence="2" type="ORF">SAMEA4504048_01075</name>
</gene>
<proteinExistence type="predicted"/>
<sequence length="41" mass="4612">MKISDIAEVITSLGIFLTGLASLIKAIKKEPKQKRLPRKFK</sequence>
<evidence type="ECO:0000256" key="1">
    <source>
        <dbReference type="SAM" id="Phobius"/>
    </source>
</evidence>
<evidence type="ECO:0000313" key="3">
    <source>
        <dbReference type="Proteomes" id="UP000215144"/>
    </source>
</evidence>
<dbReference type="KEGG" id="saco:SAME_01075"/>
<dbReference type="RefSeq" id="WP_269457209.1">
    <property type="nucleotide sequence ID" value="NZ_LT906454.1"/>
</dbReference>
<dbReference type="Proteomes" id="UP000215144">
    <property type="component" value="Chromosome 1"/>
</dbReference>